<organism evidence="6 7">
    <name type="scientific">Ridgeia piscesae</name>
    <name type="common">Tubeworm</name>
    <dbReference type="NCBI Taxonomy" id="27915"/>
    <lineage>
        <taxon>Eukaryota</taxon>
        <taxon>Metazoa</taxon>
        <taxon>Spiralia</taxon>
        <taxon>Lophotrochozoa</taxon>
        <taxon>Annelida</taxon>
        <taxon>Polychaeta</taxon>
        <taxon>Sedentaria</taxon>
        <taxon>Canalipalpata</taxon>
        <taxon>Sabellida</taxon>
        <taxon>Siboglinidae</taxon>
        <taxon>Ridgeia</taxon>
    </lineage>
</organism>
<dbReference type="InterPro" id="IPR017907">
    <property type="entry name" value="Znf_RING_CS"/>
</dbReference>
<keyword evidence="1" id="KW-0479">Metal-binding</keyword>
<evidence type="ECO:0000313" key="6">
    <source>
        <dbReference type="EMBL" id="KAK2183847.1"/>
    </source>
</evidence>
<evidence type="ECO:0000256" key="3">
    <source>
        <dbReference type="ARBA" id="ARBA00022833"/>
    </source>
</evidence>
<dbReference type="GO" id="GO:0061630">
    <property type="term" value="F:ubiquitin protein ligase activity"/>
    <property type="evidence" value="ECO:0007669"/>
    <property type="project" value="TreeGrafter"/>
</dbReference>
<sequence length="130" mass="15060">MAYVNPVYHGGRNQPEQVTDDYLTCPICQEPGFIHPKILLCGHAFCLPCLERFIPPDARGTFPCPKCRRSTLIPPNGPVGFKDYLFANTQIDRLLRRHNQVRRRDDTFYNIATYEMRYDGQATLSMRVRP</sequence>
<dbReference type="PROSITE" id="PS50089">
    <property type="entry name" value="ZF_RING_2"/>
    <property type="match status" value="1"/>
</dbReference>
<reference evidence="6" key="1">
    <citation type="journal article" date="2023" name="Mol. Biol. Evol.">
        <title>Third-Generation Sequencing Reveals the Adaptive Role of the Epigenome in Three Deep-Sea Polychaetes.</title>
        <authorList>
            <person name="Perez M."/>
            <person name="Aroh O."/>
            <person name="Sun Y."/>
            <person name="Lan Y."/>
            <person name="Juniper S.K."/>
            <person name="Young C.R."/>
            <person name="Angers B."/>
            <person name="Qian P.Y."/>
        </authorList>
    </citation>
    <scope>NUCLEOTIDE SEQUENCE</scope>
    <source>
        <strain evidence="6">R07B-5</strain>
    </source>
</reference>
<keyword evidence="3" id="KW-0862">Zinc</keyword>
<proteinExistence type="predicted"/>
<feature type="domain" description="RING-type" evidence="5">
    <location>
        <begin position="25"/>
        <end position="68"/>
    </location>
</feature>
<evidence type="ECO:0000259" key="5">
    <source>
        <dbReference type="PROSITE" id="PS50089"/>
    </source>
</evidence>
<dbReference type="PANTHER" id="PTHR25462:SF291">
    <property type="entry name" value="E3 UBIQUITIN-PROTEIN LIGASE TRIM45"/>
    <property type="match status" value="1"/>
</dbReference>
<accession>A0AAD9NWP0</accession>
<name>A0AAD9NWP0_RIDPI</name>
<dbReference type="InterPro" id="IPR001841">
    <property type="entry name" value="Znf_RING"/>
</dbReference>
<dbReference type="GO" id="GO:0008270">
    <property type="term" value="F:zinc ion binding"/>
    <property type="evidence" value="ECO:0007669"/>
    <property type="project" value="UniProtKB-KW"/>
</dbReference>
<protein>
    <recommendedName>
        <fullName evidence="5">RING-type domain-containing protein</fullName>
    </recommendedName>
</protein>
<keyword evidence="7" id="KW-1185">Reference proteome</keyword>
<dbReference type="PROSITE" id="PS00518">
    <property type="entry name" value="ZF_RING_1"/>
    <property type="match status" value="1"/>
</dbReference>
<comment type="caution">
    <text evidence="6">The sequence shown here is derived from an EMBL/GenBank/DDBJ whole genome shotgun (WGS) entry which is preliminary data.</text>
</comment>
<evidence type="ECO:0000256" key="1">
    <source>
        <dbReference type="ARBA" id="ARBA00022723"/>
    </source>
</evidence>
<evidence type="ECO:0000256" key="4">
    <source>
        <dbReference type="PROSITE-ProRule" id="PRU00175"/>
    </source>
</evidence>
<dbReference type="Pfam" id="PF00097">
    <property type="entry name" value="zf-C3HC4"/>
    <property type="match status" value="1"/>
</dbReference>
<dbReference type="InterPro" id="IPR047153">
    <property type="entry name" value="TRIM45/56/19-like"/>
</dbReference>
<dbReference type="SMART" id="SM00184">
    <property type="entry name" value="RING"/>
    <property type="match status" value="1"/>
</dbReference>
<dbReference type="InterPro" id="IPR013083">
    <property type="entry name" value="Znf_RING/FYVE/PHD"/>
</dbReference>
<gene>
    <name evidence="6" type="ORF">NP493_294g00039</name>
</gene>
<dbReference type="PANTHER" id="PTHR25462">
    <property type="entry name" value="BONUS, ISOFORM C-RELATED"/>
    <property type="match status" value="1"/>
</dbReference>
<dbReference type="Gene3D" id="3.30.40.10">
    <property type="entry name" value="Zinc/RING finger domain, C3HC4 (zinc finger)"/>
    <property type="match status" value="1"/>
</dbReference>
<keyword evidence="2 4" id="KW-0863">Zinc-finger</keyword>
<evidence type="ECO:0000256" key="2">
    <source>
        <dbReference type="ARBA" id="ARBA00022771"/>
    </source>
</evidence>
<dbReference type="EMBL" id="JAODUO010000293">
    <property type="protein sequence ID" value="KAK2183847.1"/>
    <property type="molecule type" value="Genomic_DNA"/>
</dbReference>
<dbReference type="InterPro" id="IPR018957">
    <property type="entry name" value="Znf_C3HC4_RING-type"/>
</dbReference>
<dbReference type="AlphaFoldDB" id="A0AAD9NWP0"/>
<dbReference type="Proteomes" id="UP001209878">
    <property type="component" value="Unassembled WGS sequence"/>
</dbReference>
<dbReference type="SUPFAM" id="SSF57850">
    <property type="entry name" value="RING/U-box"/>
    <property type="match status" value="1"/>
</dbReference>
<evidence type="ECO:0000313" key="7">
    <source>
        <dbReference type="Proteomes" id="UP001209878"/>
    </source>
</evidence>